<dbReference type="AlphaFoldDB" id="A0AAD8Q5N3"/>
<dbReference type="EMBL" id="JAHLJV010000012">
    <property type="protein sequence ID" value="KAK1596341.1"/>
    <property type="molecule type" value="Genomic_DNA"/>
</dbReference>
<gene>
    <name evidence="1" type="ORF">LY79DRAFT_61894</name>
</gene>
<reference evidence="1" key="1">
    <citation type="submission" date="2021-06" db="EMBL/GenBank/DDBJ databases">
        <title>Comparative genomics, transcriptomics and evolutionary studies reveal genomic signatures of adaptation to plant cell wall in hemibiotrophic fungi.</title>
        <authorList>
            <consortium name="DOE Joint Genome Institute"/>
            <person name="Baroncelli R."/>
            <person name="Diaz J.F."/>
            <person name="Benocci T."/>
            <person name="Peng M."/>
            <person name="Battaglia E."/>
            <person name="Haridas S."/>
            <person name="Andreopoulos W."/>
            <person name="Labutti K."/>
            <person name="Pangilinan J."/>
            <person name="Floch G.L."/>
            <person name="Makela M.R."/>
            <person name="Henrissat B."/>
            <person name="Grigoriev I.V."/>
            <person name="Crouch J.A."/>
            <person name="De Vries R.P."/>
            <person name="Sukno S.A."/>
            <person name="Thon M.R."/>
        </authorList>
    </citation>
    <scope>NUCLEOTIDE SEQUENCE</scope>
    <source>
        <strain evidence="1">CBS 125086</strain>
    </source>
</reference>
<dbReference type="GeneID" id="85446271"/>
<organism evidence="1 2">
    <name type="scientific">Colletotrichum navitas</name>
    <dbReference type="NCBI Taxonomy" id="681940"/>
    <lineage>
        <taxon>Eukaryota</taxon>
        <taxon>Fungi</taxon>
        <taxon>Dikarya</taxon>
        <taxon>Ascomycota</taxon>
        <taxon>Pezizomycotina</taxon>
        <taxon>Sordariomycetes</taxon>
        <taxon>Hypocreomycetidae</taxon>
        <taxon>Glomerellales</taxon>
        <taxon>Glomerellaceae</taxon>
        <taxon>Colletotrichum</taxon>
        <taxon>Colletotrichum graminicola species complex</taxon>
    </lineage>
</organism>
<dbReference type="Proteomes" id="UP001230504">
    <property type="component" value="Unassembled WGS sequence"/>
</dbReference>
<accession>A0AAD8Q5N3</accession>
<comment type="caution">
    <text evidence="1">The sequence shown here is derived from an EMBL/GenBank/DDBJ whole genome shotgun (WGS) entry which is preliminary data.</text>
</comment>
<evidence type="ECO:0000313" key="1">
    <source>
        <dbReference type="EMBL" id="KAK1596341.1"/>
    </source>
</evidence>
<protein>
    <submittedName>
        <fullName evidence="1">Uncharacterized protein</fullName>
    </submittedName>
</protein>
<keyword evidence="2" id="KW-1185">Reference proteome</keyword>
<dbReference type="RefSeq" id="XP_060417227.1">
    <property type="nucleotide sequence ID" value="XM_060562031.1"/>
</dbReference>
<sequence length="171" mass="19152">MLKVGDADKDLLVLDRLLLALFISIYHRQERHLRTLGWMGRRHLGALVAIEPSGSSRIRGFALHCDWTWGSSRNCQETRACRQLRAGKRLVNSCQSHLHAIGRGAVSQRWVGSRQVSCIFCSLDIAPTALVSILSMDRHRVLGAFLFLARHLAFLPLDADPDANPDSTRKS</sequence>
<proteinExistence type="predicted"/>
<evidence type="ECO:0000313" key="2">
    <source>
        <dbReference type="Proteomes" id="UP001230504"/>
    </source>
</evidence>
<name>A0AAD8Q5N3_9PEZI</name>